<evidence type="ECO:0000313" key="13">
    <source>
        <dbReference type="Proteomes" id="UP000824150"/>
    </source>
</evidence>
<dbReference type="PANTHER" id="PTHR45008:SF1">
    <property type="entry name" value="PTS SYSTEM GLUCOSE-SPECIFIC EIIA COMPONENT"/>
    <property type="match status" value="1"/>
</dbReference>
<dbReference type="Gene3D" id="2.70.70.10">
    <property type="entry name" value="Glucose Permease (Domain IIA)"/>
    <property type="match status" value="1"/>
</dbReference>
<evidence type="ECO:0000256" key="10">
    <source>
        <dbReference type="ARBA" id="ARBA00042873"/>
    </source>
</evidence>
<evidence type="ECO:0000256" key="9">
    <source>
        <dbReference type="ARBA" id="ARBA00042526"/>
    </source>
</evidence>
<keyword evidence="3 12" id="KW-0762">Sugar transport</keyword>
<dbReference type="InterPro" id="IPR050890">
    <property type="entry name" value="PTS_EIIA_component"/>
</dbReference>
<keyword evidence="4" id="KW-0808">Transferase</keyword>
<dbReference type="Proteomes" id="UP000824150">
    <property type="component" value="Unassembled WGS sequence"/>
</dbReference>
<organism evidence="12 13">
    <name type="scientific">Candidatus Anaerobiospirillum merdipullorum</name>
    <dbReference type="NCBI Taxonomy" id="2838450"/>
    <lineage>
        <taxon>Bacteria</taxon>
        <taxon>Pseudomonadati</taxon>
        <taxon>Pseudomonadota</taxon>
        <taxon>Gammaproteobacteria</taxon>
        <taxon>Aeromonadales</taxon>
        <taxon>Succinivibrionaceae</taxon>
        <taxon>Anaerobiospirillum</taxon>
    </lineage>
</organism>
<dbReference type="AlphaFoldDB" id="A0A9E2KP34"/>
<sequence>MFGLDKLFTKKESTLTIMAPLNGEIIDKSIIPDPTFAEGILGPTIGFNPTAGMIYAPFDGVITQIFRTGHALTITSNTGIEVLIHVGINTVDLKGQGFTALVKEDAEVKQGDPLIKFDIPFIKQQGYSLEIPLVVCNPDSFNKVKFIASGPVKVGDVICKLEK</sequence>
<dbReference type="FunFam" id="2.70.70.10:FF:000001">
    <property type="entry name" value="PTS system glucose-specific IIA component"/>
    <property type="match status" value="1"/>
</dbReference>
<evidence type="ECO:0000256" key="2">
    <source>
        <dbReference type="ARBA" id="ARBA00022448"/>
    </source>
</evidence>
<keyword evidence="6" id="KW-0418">Kinase</keyword>
<dbReference type="InterPro" id="IPR001127">
    <property type="entry name" value="PTS_EIIA_1_perm"/>
</dbReference>
<evidence type="ECO:0000259" key="11">
    <source>
        <dbReference type="PROSITE" id="PS51093"/>
    </source>
</evidence>
<evidence type="ECO:0000256" key="6">
    <source>
        <dbReference type="ARBA" id="ARBA00022777"/>
    </source>
</evidence>
<dbReference type="PROSITE" id="PS51093">
    <property type="entry name" value="PTS_EIIA_TYPE_1"/>
    <property type="match status" value="1"/>
</dbReference>
<evidence type="ECO:0000256" key="5">
    <source>
        <dbReference type="ARBA" id="ARBA00022683"/>
    </source>
</evidence>
<dbReference type="GO" id="GO:0005737">
    <property type="term" value="C:cytoplasm"/>
    <property type="evidence" value="ECO:0007669"/>
    <property type="project" value="UniProtKB-SubCell"/>
</dbReference>
<reference evidence="12" key="1">
    <citation type="journal article" date="2021" name="PeerJ">
        <title>Extensive microbial diversity within the chicken gut microbiome revealed by metagenomics and culture.</title>
        <authorList>
            <person name="Gilroy R."/>
            <person name="Ravi A."/>
            <person name="Getino M."/>
            <person name="Pursley I."/>
            <person name="Horton D.L."/>
            <person name="Alikhan N.F."/>
            <person name="Baker D."/>
            <person name="Gharbi K."/>
            <person name="Hall N."/>
            <person name="Watson M."/>
            <person name="Adriaenssens E.M."/>
            <person name="Foster-Nyarko E."/>
            <person name="Jarju S."/>
            <person name="Secka A."/>
            <person name="Antonio M."/>
            <person name="Oren A."/>
            <person name="Chaudhuri R.R."/>
            <person name="La Ragione R."/>
            <person name="Hildebrand F."/>
            <person name="Pallen M.J."/>
        </authorList>
    </citation>
    <scope>NUCLEOTIDE SEQUENCE</scope>
    <source>
        <strain evidence="12">687</strain>
    </source>
</reference>
<gene>
    <name evidence="12" type="ORF">IAA31_05545</name>
</gene>
<dbReference type="PROSITE" id="PS00371">
    <property type="entry name" value="PTS_EIIA_TYPE_1_HIS"/>
    <property type="match status" value="1"/>
</dbReference>
<keyword evidence="5" id="KW-0598">Phosphotransferase system</keyword>
<dbReference type="EMBL" id="JAHLFG010000061">
    <property type="protein sequence ID" value="MBU3826935.1"/>
    <property type="molecule type" value="Genomic_DNA"/>
</dbReference>
<evidence type="ECO:0000256" key="4">
    <source>
        <dbReference type="ARBA" id="ARBA00022679"/>
    </source>
</evidence>
<comment type="subcellular location">
    <subcellularLocation>
        <location evidence="1">Cytoplasm</location>
    </subcellularLocation>
</comment>
<evidence type="ECO:0000256" key="8">
    <source>
        <dbReference type="ARBA" id="ARBA00042296"/>
    </source>
</evidence>
<dbReference type="NCBIfam" id="TIGR00830">
    <property type="entry name" value="PTBA"/>
    <property type="match status" value="1"/>
</dbReference>
<dbReference type="GO" id="GO:0016301">
    <property type="term" value="F:kinase activity"/>
    <property type="evidence" value="ECO:0007669"/>
    <property type="project" value="UniProtKB-KW"/>
</dbReference>
<name>A0A9E2KP34_9GAMM</name>
<evidence type="ECO:0000313" key="12">
    <source>
        <dbReference type="EMBL" id="MBU3826935.1"/>
    </source>
</evidence>
<protein>
    <recommendedName>
        <fullName evidence="7">PTS system glucose-specific EIIA component</fullName>
    </recommendedName>
    <alternativeName>
        <fullName evidence="10">EIIA-Glc</fullName>
    </alternativeName>
    <alternativeName>
        <fullName evidence="9">EIII-Glc</fullName>
    </alternativeName>
    <alternativeName>
        <fullName evidence="8">Glucose-specific phosphotransferase enzyme IIA component</fullName>
    </alternativeName>
</protein>
<dbReference type="InterPro" id="IPR011055">
    <property type="entry name" value="Dup_hybrid_motif"/>
</dbReference>
<keyword evidence="2" id="KW-0813">Transport</keyword>
<comment type="caution">
    <text evidence="12">The sequence shown here is derived from an EMBL/GenBank/DDBJ whole genome shotgun (WGS) entry which is preliminary data.</text>
</comment>
<evidence type="ECO:0000256" key="3">
    <source>
        <dbReference type="ARBA" id="ARBA00022597"/>
    </source>
</evidence>
<reference evidence="12" key="2">
    <citation type="submission" date="2021-04" db="EMBL/GenBank/DDBJ databases">
        <authorList>
            <person name="Gilroy R."/>
        </authorList>
    </citation>
    <scope>NUCLEOTIDE SEQUENCE</scope>
    <source>
        <strain evidence="12">687</strain>
    </source>
</reference>
<dbReference type="Pfam" id="PF00358">
    <property type="entry name" value="PTS_EIIA_1"/>
    <property type="match status" value="1"/>
</dbReference>
<evidence type="ECO:0000256" key="7">
    <source>
        <dbReference type="ARBA" id="ARBA00039163"/>
    </source>
</evidence>
<feature type="domain" description="PTS EIIA type-1" evidence="11">
    <location>
        <begin position="33"/>
        <end position="137"/>
    </location>
</feature>
<accession>A0A9E2KP34</accession>
<proteinExistence type="predicted"/>
<dbReference type="PANTHER" id="PTHR45008">
    <property type="entry name" value="PTS SYSTEM GLUCOSE-SPECIFIC EIIA COMPONENT"/>
    <property type="match status" value="1"/>
</dbReference>
<dbReference type="SUPFAM" id="SSF51261">
    <property type="entry name" value="Duplicated hybrid motif"/>
    <property type="match status" value="1"/>
</dbReference>
<evidence type="ECO:0000256" key="1">
    <source>
        <dbReference type="ARBA" id="ARBA00004496"/>
    </source>
</evidence>
<dbReference type="GO" id="GO:0009401">
    <property type="term" value="P:phosphoenolpyruvate-dependent sugar phosphotransferase system"/>
    <property type="evidence" value="ECO:0007669"/>
    <property type="project" value="UniProtKB-KW"/>
</dbReference>